<organism evidence="1 2">
    <name type="scientific">Cellvibrio polysaccharolyticus</name>
    <dbReference type="NCBI Taxonomy" id="2082724"/>
    <lineage>
        <taxon>Bacteria</taxon>
        <taxon>Pseudomonadati</taxon>
        <taxon>Pseudomonadota</taxon>
        <taxon>Gammaproteobacteria</taxon>
        <taxon>Cellvibrionales</taxon>
        <taxon>Cellvibrionaceae</taxon>
        <taxon>Cellvibrio</taxon>
    </lineage>
</organism>
<keyword evidence="2" id="KW-1185">Reference proteome</keyword>
<dbReference type="EMBL" id="PRDL01000001">
    <property type="protein sequence ID" value="MBE8718761.1"/>
    <property type="molecule type" value="Genomic_DNA"/>
</dbReference>
<proteinExistence type="predicted"/>
<reference evidence="1" key="1">
    <citation type="submission" date="2018-07" db="EMBL/GenBank/DDBJ databases">
        <title>Genome assembly of strain Ka43.</title>
        <authorList>
            <person name="Kukolya J."/>
            <person name="Nagy I."/>
            <person name="Horvath B."/>
            <person name="Toth A."/>
        </authorList>
    </citation>
    <scope>NUCLEOTIDE SEQUENCE</scope>
    <source>
        <strain evidence="1">KB43</strain>
    </source>
</reference>
<protein>
    <submittedName>
        <fullName evidence="1">Uncharacterized protein</fullName>
    </submittedName>
</protein>
<name>A0A928V8C7_9GAMM</name>
<accession>A0A928V8C7</accession>
<evidence type="ECO:0000313" key="2">
    <source>
        <dbReference type="Proteomes" id="UP000652567"/>
    </source>
</evidence>
<gene>
    <name evidence="1" type="ORF">C4F51_16415</name>
</gene>
<dbReference type="RefSeq" id="WP_193911587.1">
    <property type="nucleotide sequence ID" value="NZ_PRDL01000001.1"/>
</dbReference>
<dbReference type="Proteomes" id="UP000652567">
    <property type="component" value="Unassembled WGS sequence"/>
</dbReference>
<dbReference type="AlphaFoldDB" id="A0A928V8C7"/>
<evidence type="ECO:0000313" key="1">
    <source>
        <dbReference type="EMBL" id="MBE8718761.1"/>
    </source>
</evidence>
<comment type="caution">
    <text evidence="1">The sequence shown here is derived from an EMBL/GenBank/DDBJ whole genome shotgun (WGS) entry which is preliminary data.</text>
</comment>
<sequence length="111" mass="10833">MRELTIKEMEITSGAFGPPGAIIGGAMAAGGYIGHSVVTGSGDVKGLIGSIALGAATGFFTSPVGVTAMETGAAAIGATHLGFYGGLFGGMVERGVDAAGTNYNEAGTNYN</sequence>